<keyword evidence="2 4" id="KW-0808">Transferase</keyword>
<gene>
    <name evidence="4" type="ORF">GCM10009544_45840</name>
</gene>
<accession>A0ABP3KJ77</accession>
<comment type="caution">
    <text evidence="4">The sequence shown here is derived from an EMBL/GenBank/DDBJ whole genome shotgun (WGS) entry which is preliminary data.</text>
</comment>
<dbReference type="InterPro" id="IPR037143">
    <property type="entry name" value="4-PPantetheinyl_Trfase_dom_sf"/>
</dbReference>
<dbReference type="EMBL" id="BAAAHB010000060">
    <property type="protein sequence ID" value="GAA0478758.1"/>
    <property type="molecule type" value="Genomic_DNA"/>
</dbReference>
<evidence type="ECO:0000313" key="4">
    <source>
        <dbReference type="EMBL" id="GAA0478758.1"/>
    </source>
</evidence>
<proteinExistence type="inferred from homology"/>
<dbReference type="Pfam" id="PF01648">
    <property type="entry name" value="ACPS"/>
    <property type="match status" value="1"/>
</dbReference>
<evidence type="ECO:0000313" key="5">
    <source>
        <dbReference type="Proteomes" id="UP001499895"/>
    </source>
</evidence>
<dbReference type="PANTHER" id="PTHR12215">
    <property type="entry name" value="PHOSPHOPANTETHEINE TRANSFERASE"/>
    <property type="match status" value="1"/>
</dbReference>
<dbReference type="Gene3D" id="3.90.470.20">
    <property type="entry name" value="4'-phosphopantetheinyl transferase domain"/>
    <property type="match status" value="2"/>
</dbReference>
<protein>
    <submittedName>
        <fullName evidence="4">4'-phosphopantetheinyl transferase superfamily protein</fullName>
    </submittedName>
</protein>
<dbReference type="PANTHER" id="PTHR12215:SF10">
    <property type="entry name" value="L-AMINOADIPATE-SEMIALDEHYDE DEHYDROGENASE-PHOSPHOPANTETHEINYL TRANSFERASE"/>
    <property type="match status" value="1"/>
</dbReference>
<feature type="domain" description="4'-phosphopantetheinyl transferase" evidence="3">
    <location>
        <begin position="131"/>
        <end position="194"/>
    </location>
</feature>
<evidence type="ECO:0000256" key="2">
    <source>
        <dbReference type="ARBA" id="ARBA00022679"/>
    </source>
</evidence>
<comment type="similarity">
    <text evidence="1">Belongs to the P-Pant transferase superfamily. Gsp/Sfp/HetI/AcpT family.</text>
</comment>
<evidence type="ECO:0000259" key="3">
    <source>
        <dbReference type="Pfam" id="PF01648"/>
    </source>
</evidence>
<reference evidence="5" key="1">
    <citation type="journal article" date="2019" name="Int. J. Syst. Evol. Microbiol.">
        <title>The Global Catalogue of Microorganisms (GCM) 10K type strain sequencing project: providing services to taxonomists for standard genome sequencing and annotation.</title>
        <authorList>
            <consortium name="The Broad Institute Genomics Platform"/>
            <consortium name="The Broad Institute Genome Sequencing Center for Infectious Disease"/>
            <person name="Wu L."/>
            <person name="Ma J."/>
        </authorList>
    </citation>
    <scope>NUCLEOTIDE SEQUENCE [LARGE SCALE GENOMIC DNA]</scope>
    <source>
        <strain evidence="5">JCM 10649</strain>
    </source>
</reference>
<dbReference type="Proteomes" id="UP001499895">
    <property type="component" value="Unassembled WGS sequence"/>
</dbReference>
<dbReference type="InterPro" id="IPR008278">
    <property type="entry name" value="4-PPantetheinyl_Trfase_dom"/>
</dbReference>
<keyword evidence="5" id="KW-1185">Reference proteome</keyword>
<organism evidence="4 5">
    <name type="scientific">Streptomyces stramineus</name>
    <dbReference type="NCBI Taxonomy" id="173861"/>
    <lineage>
        <taxon>Bacteria</taxon>
        <taxon>Bacillati</taxon>
        <taxon>Actinomycetota</taxon>
        <taxon>Actinomycetes</taxon>
        <taxon>Kitasatosporales</taxon>
        <taxon>Streptomycetaceae</taxon>
        <taxon>Streptomyces</taxon>
    </lineage>
</organism>
<dbReference type="GO" id="GO:0016740">
    <property type="term" value="F:transferase activity"/>
    <property type="evidence" value="ECO:0007669"/>
    <property type="project" value="UniProtKB-KW"/>
</dbReference>
<name>A0ABP3KJ77_9ACTN</name>
<evidence type="ECO:0000256" key="1">
    <source>
        <dbReference type="ARBA" id="ARBA00010990"/>
    </source>
</evidence>
<sequence>MHTVGALRTLGHDPLPGAWAGGPPQVWLLRMSGRPAEPPQVYERVLDPRERARAAGFVRDLHRQRYVAAHLGLRHLLGAYLDTDPAAVELTREPCPGCGGPHGRPAVAGTPLHFNLSHAGDLALFAFAATAVGADVEEEQPASVVAEVGQALHPGEVAELGALPERARPAAFARCWTRKEAYLKGTGTGLSEDPAVTYVGTGTVPASPAGWALSDVPVGAGYAAAVALASPGTR</sequence>
<dbReference type="InterPro" id="IPR050559">
    <property type="entry name" value="P-Pant_transferase_sf"/>
</dbReference>
<dbReference type="SUPFAM" id="SSF56214">
    <property type="entry name" value="4'-phosphopantetheinyl transferase"/>
    <property type="match status" value="2"/>
</dbReference>
<dbReference type="RefSeq" id="WP_344093818.1">
    <property type="nucleotide sequence ID" value="NZ_BAAAHB010000060.1"/>
</dbReference>